<feature type="binding site" evidence="1">
    <location>
        <position position="111"/>
    </location>
    <ligand>
        <name>L-histidine</name>
        <dbReference type="ChEBI" id="CHEBI:57595"/>
    </ligand>
</feature>
<dbReference type="Pfam" id="PF13393">
    <property type="entry name" value="tRNA-synt_His"/>
    <property type="match status" value="1"/>
</dbReference>
<dbReference type="InterPro" id="IPR041715">
    <property type="entry name" value="HisRS-like_core"/>
</dbReference>
<protein>
    <submittedName>
        <fullName evidence="3">ATP phosphoribosyltransferase regulatory subunit</fullName>
    </submittedName>
</protein>
<dbReference type="GO" id="GO:0006427">
    <property type="term" value="P:histidyl-tRNA aminoacylation"/>
    <property type="evidence" value="ECO:0007669"/>
    <property type="project" value="TreeGrafter"/>
</dbReference>
<dbReference type="GO" id="GO:0140096">
    <property type="term" value="F:catalytic activity, acting on a protein"/>
    <property type="evidence" value="ECO:0007669"/>
    <property type="project" value="UniProtKB-ARBA"/>
</dbReference>
<dbReference type="Gene3D" id="3.30.930.10">
    <property type="entry name" value="Bira Bifunctional Protein, Domain 2"/>
    <property type="match status" value="1"/>
</dbReference>
<accession>A0A2T5G451</accession>
<reference evidence="3 4" key="1">
    <citation type="submission" date="2017-08" db="EMBL/GenBank/DDBJ databases">
        <title>Burning lignite coal seam in the remote Altai Mountains harbors a hydrogen-driven thermophilic microbial community.</title>
        <authorList>
            <person name="Kadnikov V.V."/>
            <person name="Mardanov A.V."/>
            <person name="Ivasenko D."/>
            <person name="Beletsky A.V."/>
            <person name="Karnachuk O.V."/>
            <person name="Ravin N.V."/>
        </authorList>
    </citation>
    <scope>NUCLEOTIDE SEQUENCE [LARGE SCALE GENOMIC DNA]</scope>
    <source>
        <strain evidence="3">AL31</strain>
    </source>
</reference>
<feature type="domain" description="Class II Histidinyl-tRNA synthetase (HisRS)-like catalytic core" evidence="2">
    <location>
        <begin position="12"/>
        <end position="315"/>
    </location>
</feature>
<dbReference type="SUPFAM" id="SSF55681">
    <property type="entry name" value="Class II aaRS and biotin synthetases"/>
    <property type="match status" value="1"/>
</dbReference>
<evidence type="ECO:0000313" key="4">
    <source>
        <dbReference type="Proteomes" id="UP000244016"/>
    </source>
</evidence>
<feature type="binding site" evidence="1">
    <location>
        <begin position="272"/>
        <end position="273"/>
    </location>
    <ligand>
        <name>L-histidine</name>
        <dbReference type="ChEBI" id="CHEBI:57595"/>
    </ligand>
</feature>
<organism evidence="3 4">
    <name type="scientific">Brockia lithotrophica</name>
    <dbReference type="NCBI Taxonomy" id="933949"/>
    <lineage>
        <taxon>Bacteria</taxon>
        <taxon>Bacillati</taxon>
        <taxon>Bacillota</taxon>
        <taxon>Bacilli</taxon>
        <taxon>Bacillales</taxon>
        <taxon>Bacillales Family X. Incertae Sedis</taxon>
        <taxon>Brockia</taxon>
    </lineage>
</organism>
<dbReference type="EMBL" id="PEBW01000008">
    <property type="protein sequence ID" value="PTQ50955.1"/>
    <property type="molecule type" value="Genomic_DNA"/>
</dbReference>
<keyword evidence="3" id="KW-0808">Transferase</keyword>
<dbReference type="Proteomes" id="UP000244016">
    <property type="component" value="Unassembled WGS sequence"/>
</dbReference>
<feature type="binding site" evidence="1">
    <location>
        <position position="128"/>
    </location>
    <ligand>
        <name>L-histidine</name>
        <dbReference type="ChEBI" id="CHEBI:57595"/>
    </ligand>
</feature>
<gene>
    <name evidence="3" type="ORF">BLITH_1193</name>
</gene>
<dbReference type="InterPro" id="IPR045864">
    <property type="entry name" value="aa-tRNA-synth_II/BPL/LPL"/>
</dbReference>
<sequence>MGEVARFSVPVGFGDLLPEEVRRRERVERELLRRFSAWGYLPFVPSAVEEAKAMRALGVDEAQAFTLIGPHGEILYLRPDGTLPVVRFLKNLLPHVAAVPVRLMYAIDVFRRTNGGGERATWRQVGLELVGLSPPWGEVEVLALAEEALSLSGRRFRVAIGHAKFFPYFLEVLGVSGGRAASLHAALRERDWVRFRREAQLLDPGAREILARFLSWRGEPASVFDRLVREGPWGADLPPPVGELKAVAEHLDRIGRGGALYVDLPMLPKHAYYSGTVVEGFVEGTGVPLLVGGRYDSLLAREGEQSLPALGFAVDAGLLASLLPPPPPVPVVRILFAPERFSEAFREAEEVRRTGRVAVLETLRDVAGATVAASSVPAGFGIAESVEVRVFS</sequence>
<evidence type="ECO:0000313" key="3">
    <source>
        <dbReference type="EMBL" id="PTQ50955.1"/>
    </source>
</evidence>
<dbReference type="PANTHER" id="PTHR43707:SF1">
    <property type="entry name" value="HISTIDINE--TRNA LIGASE, MITOCHONDRIAL-RELATED"/>
    <property type="match status" value="1"/>
</dbReference>
<feature type="binding site" evidence="1">
    <location>
        <position position="124"/>
    </location>
    <ligand>
        <name>L-histidine</name>
        <dbReference type="ChEBI" id="CHEBI:57595"/>
    </ligand>
</feature>
<dbReference type="GO" id="GO:0004821">
    <property type="term" value="F:histidine-tRNA ligase activity"/>
    <property type="evidence" value="ECO:0007669"/>
    <property type="project" value="TreeGrafter"/>
</dbReference>
<dbReference type="PANTHER" id="PTHR43707">
    <property type="entry name" value="HISTIDYL-TRNA SYNTHETASE"/>
    <property type="match status" value="1"/>
</dbReference>
<proteinExistence type="predicted"/>
<evidence type="ECO:0000259" key="2">
    <source>
        <dbReference type="Pfam" id="PF13393"/>
    </source>
</evidence>
<keyword evidence="3" id="KW-0328">Glycosyltransferase</keyword>
<evidence type="ECO:0000256" key="1">
    <source>
        <dbReference type="PIRSR" id="PIRSR001549-1"/>
    </source>
</evidence>
<dbReference type="GO" id="GO:0016757">
    <property type="term" value="F:glycosyltransferase activity"/>
    <property type="evidence" value="ECO:0007669"/>
    <property type="project" value="UniProtKB-KW"/>
</dbReference>
<dbReference type="AlphaFoldDB" id="A0A2T5G451"/>
<name>A0A2T5G451_9BACL</name>
<dbReference type="InterPro" id="IPR004516">
    <property type="entry name" value="HisRS/HisZ"/>
</dbReference>
<dbReference type="PIRSF" id="PIRSF001549">
    <property type="entry name" value="His-tRNA_synth"/>
    <property type="match status" value="1"/>
</dbReference>
<feature type="binding site" evidence="1">
    <location>
        <begin position="80"/>
        <end position="82"/>
    </location>
    <ligand>
        <name>L-histidine</name>
        <dbReference type="ChEBI" id="CHEBI:57595"/>
    </ligand>
</feature>
<comment type="caution">
    <text evidence="3">The sequence shown here is derived from an EMBL/GenBank/DDBJ whole genome shotgun (WGS) entry which is preliminary data.</text>
</comment>
<dbReference type="GO" id="GO:0005737">
    <property type="term" value="C:cytoplasm"/>
    <property type="evidence" value="ECO:0007669"/>
    <property type="project" value="InterPro"/>
</dbReference>